<protein>
    <recommendedName>
        <fullName evidence="11">Chromate transporter</fullName>
    </recommendedName>
</protein>
<dbReference type="STRING" id="2903.R1DS53"/>
<comment type="similarity">
    <text evidence="2">Belongs to the chromate ion transporter (CHR) (TC 2.A.51) family.</text>
</comment>
<keyword evidence="5 8" id="KW-1133">Transmembrane helix</keyword>
<dbReference type="RefSeq" id="XP_005766005.1">
    <property type="nucleotide sequence ID" value="XM_005765948.1"/>
</dbReference>
<dbReference type="GeneID" id="17259753"/>
<dbReference type="GO" id="GO:0005886">
    <property type="term" value="C:plasma membrane"/>
    <property type="evidence" value="ECO:0007669"/>
    <property type="project" value="UniProtKB-SubCell"/>
</dbReference>
<dbReference type="InterPro" id="IPR003370">
    <property type="entry name" value="Chromate_transpt"/>
</dbReference>
<organism evidence="9 10">
    <name type="scientific">Emiliania huxleyi (strain CCMP1516)</name>
    <dbReference type="NCBI Taxonomy" id="280463"/>
    <lineage>
        <taxon>Eukaryota</taxon>
        <taxon>Haptista</taxon>
        <taxon>Haptophyta</taxon>
        <taxon>Prymnesiophyceae</taxon>
        <taxon>Isochrysidales</taxon>
        <taxon>Noelaerhabdaceae</taxon>
        <taxon>Emiliania</taxon>
    </lineage>
</organism>
<keyword evidence="3" id="KW-1003">Cell membrane</keyword>
<feature type="transmembrane region" description="Helical" evidence="8">
    <location>
        <begin position="503"/>
        <end position="536"/>
    </location>
</feature>
<evidence type="ECO:0000256" key="7">
    <source>
        <dbReference type="SAM" id="MobiDB-lite"/>
    </source>
</evidence>
<evidence type="ECO:0000256" key="8">
    <source>
        <dbReference type="SAM" id="Phobius"/>
    </source>
</evidence>
<evidence type="ECO:0000256" key="2">
    <source>
        <dbReference type="ARBA" id="ARBA00005262"/>
    </source>
</evidence>
<dbReference type="Proteomes" id="UP000013827">
    <property type="component" value="Unassembled WGS sequence"/>
</dbReference>
<evidence type="ECO:0000313" key="10">
    <source>
        <dbReference type="Proteomes" id="UP000013827"/>
    </source>
</evidence>
<sequence length="550" mass="55002">MVRSASERASWSELAFHFSVLGVTAFGGPAAHIGLFADLFVQKMGWITARSAASAPSPANLHFASLLALGQCLPGPTSTQMSFALGMSQQGPLAGLMTGLLFLMPGALTMTAFGYGASFLDSLSVPGTPLNCAGAGLSAVGVAMIAGASLGLCQKLCTDRVTSTIAGVTCAACVALPAAWLYPAALVAGGALTLALASLPAGRGGASRESKSELAESLRASLSSADGAAVSPEAERDVPEPTKQNSLTGMGESRGVGRVAGGGLLLLFALVVAGSVAAQELPAVKGLVEWAAAPPQSQPPLIRGFLGLPDLPALGGGGESRAEGPPSPPPPAPAATLLYLFSRLAIIGALVYGGGPIVLPMIQLSLVDEAGLLTEHQFLAGLGVSQAMPGPALQCGGGSAGRAGSHTSGVHRPNFNIAAYLGAQAATTAGAAPLLGSLACWLGIFTPGVLLIFGVMPFAEAVWAASWYKRLLPGVNAAAVGIIGSSVFTMYAKTLVNSPFPAYSTGIAILGFVGVRVLQVLAPFVVIAGGLAGWALHYALNVEVGGTAES</sequence>
<dbReference type="KEGG" id="ehx:EMIHUDRAFT_103867"/>
<feature type="transmembrane region" description="Helical" evidence="8">
    <location>
        <begin position="259"/>
        <end position="278"/>
    </location>
</feature>
<name>A0A0D3IQP1_EMIH1</name>
<dbReference type="PaxDb" id="2903-EOD13576"/>
<evidence type="ECO:0000256" key="6">
    <source>
        <dbReference type="ARBA" id="ARBA00023136"/>
    </source>
</evidence>
<dbReference type="Pfam" id="PF02417">
    <property type="entry name" value="Chromate_transp"/>
    <property type="match status" value="3"/>
</dbReference>
<evidence type="ECO:0008006" key="11">
    <source>
        <dbReference type="Google" id="ProtNLM"/>
    </source>
</evidence>
<feature type="transmembrane region" description="Helical" evidence="8">
    <location>
        <begin position="135"/>
        <end position="153"/>
    </location>
</feature>
<dbReference type="AlphaFoldDB" id="A0A0D3IQP1"/>
<evidence type="ECO:0000256" key="5">
    <source>
        <dbReference type="ARBA" id="ARBA00022989"/>
    </source>
</evidence>
<feature type="transmembrane region" description="Helical" evidence="8">
    <location>
        <begin position="20"/>
        <end position="41"/>
    </location>
</feature>
<evidence type="ECO:0000256" key="1">
    <source>
        <dbReference type="ARBA" id="ARBA00004651"/>
    </source>
</evidence>
<evidence type="ECO:0000256" key="3">
    <source>
        <dbReference type="ARBA" id="ARBA00022475"/>
    </source>
</evidence>
<keyword evidence="10" id="KW-1185">Reference proteome</keyword>
<reference evidence="9" key="2">
    <citation type="submission" date="2024-10" db="UniProtKB">
        <authorList>
            <consortium name="EnsemblProtists"/>
        </authorList>
    </citation>
    <scope>IDENTIFICATION</scope>
</reference>
<dbReference type="OMA" id="GMEPFWV"/>
<accession>A0A0D3IQP1</accession>
<dbReference type="eggNOG" id="ENOG502QRJG">
    <property type="taxonomic scope" value="Eukaryota"/>
</dbReference>
<dbReference type="EnsemblProtists" id="EOD13576">
    <property type="protein sequence ID" value="EOD13576"/>
    <property type="gene ID" value="EMIHUDRAFT_103867"/>
</dbReference>
<feature type="transmembrane region" description="Helical" evidence="8">
    <location>
        <begin position="471"/>
        <end position="491"/>
    </location>
</feature>
<evidence type="ECO:0000313" key="9">
    <source>
        <dbReference type="EnsemblProtists" id="EOD13576"/>
    </source>
</evidence>
<dbReference type="HOGENOM" id="CLU_018106_0_1_1"/>
<feature type="region of interest" description="Disordered" evidence="7">
    <location>
        <begin position="223"/>
        <end position="252"/>
    </location>
</feature>
<proteinExistence type="inferred from homology"/>
<feature type="transmembrane region" description="Helical" evidence="8">
    <location>
        <begin position="93"/>
        <end position="115"/>
    </location>
</feature>
<feature type="transmembrane region" description="Helical" evidence="8">
    <location>
        <begin position="337"/>
        <end position="359"/>
    </location>
</feature>
<dbReference type="PANTHER" id="PTHR33567">
    <property type="entry name" value="CHROMATE ION TRANSPORTER (EUROFUNG)"/>
    <property type="match status" value="1"/>
</dbReference>
<reference evidence="10" key="1">
    <citation type="journal article" date="2013" name="Nature">
        <title>Pan genome of the phytoplankton Emiliania underpins its global distribution.</title>
        <authorList>
            <person name="Read B.A."/>
            <person name="Kegel J."/>
            <person name="Klute M.J."/>
            <person name="Kuo A."/>
            <person name="Lefebvre S.C."/>
            <person name="Maumus F."/>
            <person name="Mayer C."/>
            <person name="Miller J."/>
            <person name="Monier A."/>
            <person name="Salamov A."/>
            <person name="Young J."/>
            <person name="Aguilar M."/>
            <person name="Claverie J.M."/>
            <person name="Frickenhaus S."/>
            <person name="Gonzalez K."/>
            <person name="Herman E.K."/>
            <person name="Lin Y.C."/>
            <person name="Napier J."/>
            <person name="Ogata H."/>
            <person name="Sarno A.F."/>
            <person name="Shmutz J."/>
            <person name="Schroeder D."/>
            <person name="de Vargas C."/>
            <person name="Verret F."/>
            <person name="von Dassow P."/>
            <person name="Valentin K."/>
            <person name="Van de Peer Y."/>
            <person name="Wheeler G."/>
            <person name="Dacks J.B."/>
            <person name="Delwiche C.F."/>
            <person name="Dyhrman S.T."/>
            <person name="Glockner G."/>
            <person name="John U."/>
            <person name="Richards T."/>
            <person name="Worden A.Z."/>
            <person name="Zhang X."/>
            <person name="Grigoriev I.V."/>
            <person name="Allen A.E."/>
            <person name="Bidle K."/>
            <person name="Borodovsky M."/>
            <person name="Bowler C."/>
            <person name="Brownlee C."/>
            <person name="Cock J.M."/>
            <person name="Elias M."/>
            <person name="Gladyshev V.N."/>
            <person name="Groth M."/>
            <person name="Guda C."/>
            <person name="Hadaegh A."/>
            <person name="Iglesias-Rodriguez M.D."/>
            <person name="Jenkins J."/>
            <person name="Jones B.M."/>
            <person name="Lawson T."/>
            <person name="Leese F."/>
            <person name="Lindquist E."/>
            <person name="Lobanov A."/>
            <person name="Lomsadze A."/>
            <person name="Malik S.B."/>
            <person name="Marsh M.E."/>
            <person name="Mackinder L."/>
            <person name="Mock T."/>
            <person name="Mueller-Roeber B."/>
            <person name="Pagarete A."/>
            <person name="Parker M."/>
            <person name="Probert I."/>
            <person name="Quesneville H."/>
            <person name="Raines C."/>
            <person name="Rensing S.A."/>
            <person name="Riano-Pachon D.M."/>
            <person name="Richier S."/>
            <person name="Rokitta S."/>
            <person name="Shiraiwa Y."/>
            <person name="Soanes D.M."/>
            <person name="van der Giezen M."/>
            <person name="Wahlund T.M."/>
            <person name="Williams B."/>
            <person name="Wilson W."/>
            <person name="Wolfe G."/>
            <person name="Wurch L.L."/>
        </authorList>
    </citation>
    <scope>NUCLEOTIDE SEQUENCE</scope>
</reference>
<dbReference type="GO" id="GO:0015109">
    <property type="term" value="F:chromate transmembrane transporter activity"/>
    <property type="evidence" value="ECO:0007669"/>
    <property type="project" value="InterPro"/>
</dbReference>
<keyword evidence="4 8" id="KW-0812">Transmembrane</keyword>
<feature type="transmembrane region" description="Helical" evidence="8">
    <location>
        <begin position="438"/>
        <end position="459"/>
    </location>
</feature>
<keyword evidence="6 8" id="KW-0472">Membrane</keyword>
<dbReference type="PANTHER" id="PTHR33567:SF3">
    <property type="entry name" value="CHROMATE ION TRANSPORTER (EUROFUNG)"/>
    <property type="match status" value="1"/>
</dbReference>
<feature type="transmembrane region" description="Helical" evidence="8">
    <location>
        <begin position="160"/>
        <end position="178"/>
    </location>
</feature>
<evidence type="ECO:0000256" key="4">
    <source>
        <dbReference type="ARBA" id="ARBA00022692"/>
    </source>
</evidence>
<comment type="subcellular location">
    <subcellularLocation>
        <location evidence="1">Cell membrane</location>
        <topology evidence="1">Multi-pass membrane protein</topology>
    </subcellularLocation>
</comment>